<dbReference type="SUPFAM" id="SSF57850">
    <property type="entry name" value="RING/U-box"/>
    <property type="match status" value="1"/>
</dbReference>
<dbReference type="STRING" id="56216.A0A1A6GFE0"/>
<dbReference type="Pfam" id="PF14835">
    <property type="entry name" value="zf-RING_6"/>
    <property type="match status" value="1"/>
</dbReference>
<organism evidence="2 3">
    <name type="scientific">Neotoma lepida</name>
    <name type="common">Desert woodrat</name>
    <dbReference type="NCBI Taxonomy" id="56216"/>
    <lineage>
        <taxon>Eukaryota</taxon>
        <taxon>Metazoa</taxon>
        <taxon>Chordata</taxon>
        <taxon>Craniata</taxon>
        <taxon>Vertebrata</taxon>
        <taxon>Euteleostomi</taxon>
        <taxon>Mammalia</taxon>
        <taxon>Eutheria</taxon>
        <taxon>Euarchontoglires</taxon>
        <taxon>Glires</taxon>
        <taxon>Rodentia</taxon>
        <taxon>Myomorpha</taxon>
        <taxon>Muroidea</taxon>
        <taxon>Cricetidae</taxon>
        <taxon>Neotominae</taxon>
        <taxon>Neotoma</taxon>
    </lineage>
</organism>
<accession>A0A1A6GFE0</accession>
<name>A0A1A6GFE0_NEOLE</name>
<evidence type="ECO:0000313" key="3">
    <source>
        <dbReference type="Proteomes" id="UP000092124"/>
    </source>
</evidence>
<proteinExistence type="predicted"/>
<evidence type="ECO:0000259" key="1">
    <source>
        <dbReference type="Pfam" id="PF14835"/>
    </source>
</evidence>
<dbReference type="InterPro" id="IPR039503">
    <property type="entry name" value="BARD1_Znf-RING"/>
</dbReference>
<evidence type="ECO:0000313" key="2">
    <source>
        <dbReference type="EMBL" id="OBS64485.1"/>
    </source>
</evidence>
<gene>
    <name evidence="2" type="ORF">A6R68_06982</name>
</gene>
<protein>
    <recommendedName>
        <fullName evidence="1">BARD1 Zinc finger RING-type domain-containing protein</fullName>
    </recommendedName>
</protein>
<dbReference type="EMBL" id="LZPO01097184">
    <property type="protein sequence ID" value="OBS64485.1"/>
    <property type="molecule type" value="Genomic_DNA"/>
</dbReference>
<reference evidence="2 3" key="1">
    <citation type="submission" date="2016-06" db="EMBL/GenBank/DDBJ databases">
        <title>The Draft Genome Sequence and Annotation of the Desert Woodrat Neotoma lepida.</title>
        <authorList>
            <person name="Campbell M."/>
            <person name="Oakeson K.F."/>
            <person name="Yandell M."/>
            <person name="Halpert J.R."/>
            <person name="Dearing D."/>
        </authorList>
    </citation>
    <scope>NUCLEOTIDE SEQUENCE [LARGE SCALE GENOMIC DNA]</scope>
    <source>
        <strain evidence="2">417</strain>
        <tissue evidence="2">Liver</tissue>
    </source>
</reference>
<sequence>MCLGGCKHIFCSDCKSDCVGTGYPIYTPAWVLDLKTNRHLDSMMHLYMEFKAKKEDSRFDSKEELKESLLLQPTTSCESPPVNESRCSGRLTKVSLPLAEHIVSPDNVSKSEKTSERKDGLCIPPPLLHSSAHRQMMSNPCTVKLSPNIMDRKKKLQRREFASYCFY</sequence>
<dbReference type="OrthoDB" id="2384350at2759"/>
<feature type="domain" description="BARD1 Zinc finger RING-type" evidence="1">
    <location>
        <begin position="1"/>
        <end position="44"/>
    </location>
</feature>
<dbReference type="AlphaFoldDB" id="A0A1A6GFE0"/>
<keyword evidence="3" id="KW-1185">Reference proteome</keyword>
<feature type="non-terminal residue" evidence="2">
    <location>
        <position position="167"/>
    </location>
</feature>
<dbReference type="Proteomes" id="UP000092124">
    <property type="component" value="Unassembled WGS sequence"/>
</dbReference>
<comment type="caution">
    <text evidence="2">The sequence shown here is derived from an EMBL/GenBank/DDBJ whole genome shotgun (WGS) entry which is preliminary data.</text>
</comment>